<accession>A0A5M3XQE2</accession>
<dbReference type="CDD" id="cd14014">
    <property type="entry name" value="STKc_PknB_like"/>
    <property type="match status" value="1"/>
</dbReference>
<evidence type="ECO:0000313" key="8">
    <source>
        <dbReference type="EMBL" id="GES23535.1"/>
    </source>
</evidence>
<evidence type="ECO:0000259" key="7">
    <source>
        <dbReference type="PROSITE" id="PS50011"/>
    </source>
</evidence>
<protein>
    <recommendedName>
        <fullName evidence="7">Protein kinase domain-containing protein</fullName>
    </recommendedName>
</protein>
<evidence type="ECO:0000313" key="9">
    <source>
        <dbReference type="Proteomes" id="UP000377595"/>
    </source>
</evidence>
<evidence type="ECO:0000256" key="1">
    <source>
        <dbReference type="ARBA" id="ARBA00022679"/>
    </source>
</evidence>
<dbReference type="PROSITE" id="PS50011">
    <property type="entry name" value="PROTEIN_KINASE_DOM"/>
    <property type="match status" value="1"/>
</dbReference>
<dbReference type="EMBL" id="BLAF01000042">
    <property type="protein sequence ID" value="GES23535.1"/>
    <property type="molecule type" value="Genomic_DNA"/>
</dbReference>
<dbReference type="SUPFAM" id="SSF56112">
    <property type="entry name" value="Protein kinase-like (PK-like)"/>
    <property type="match status" value="1"/>
</dbReference>
<evidence type="ECO:0000256" key="6">
    <source>
        <dbReference type="SAM" id="Phobius"/>
    </source>
</evidence>
<dbReference type="RefSeq" id="WP_170321753.1">
    <property type="nucleotide sequence ID" value="NZ_BAAAHM010000006.1"/>
</dbReference>
<dbReference type="InterPro" id="IPR011009">
    <property type="entry name" value="Kinase-like_dom_sf"/>
</dbReference>
<keyword evidence="4" id="KW-0067">ATP-binding</keyword>
<dbReference type="InterPro" id="IPR000719">
    <property type="entry name" value="Prot_kinase_dom"/>
</dbReference>
<evidence type="ECO:0000256" key="3">
    <source>
        <dbReference type="ARBA" id="ARBA00022777"/>
    </source>
</evidence>
<dbReference type="AlphaFoldDB" id="A0A5M3XQE2"/>
<gene>
    <name evidence="8" type="ORF">Aple_064340</name>
</gene>
<dbReference type="GO" id="GO:0005524">
    <property type="term" value="F:ATP binding"/>
    <property type="evidence" value="ECO:0007669"/>
    <property type="project" value="UniProtKB-KW"/>
</dbReference>
<evidence type="ECO:0000256" key="2">
    <source>
        <dbReference type="ARBA" id="ARBA00022741"/>
    </source>
</evidence>
<dbReference type="PANTHER" id="PTHR43289:SF34">
    <property type="entry name" value="SERINE_THREONINE-PROTEIN KINASE YBDM-RELATED"/>
    <property type="match status" value="1"/>
</dbReference>
<reference evidence="8 9" key="1">
    <citation type="submission" date="2019-10" db="EMBL/GenBank/DDBJ databases">
        <title>Whole genome shotgun sequence of Acrocarpospora pleiomorpha NBRC 16267.</title>
        <authorList>
            <person name="Ichikawa N."/>
            <person name="Kimura A."/>
            <person name="Kitahashi Y."/>
            <person name="Komaki H."/>
            <person name="Oguchi A."/>
        </authorList>
    </citation>
    <scope>NUCLEOTIDE SEQUENCE [LARGE SCALE GENOMIC DNA]</scope>
    <source>
        <strain evidence="8 9">NBRC 16267</strain>
    </source>
</reference>
<keyword evidence="6" id="KW-0812">Transmembrane</keyword>
<name>A0A5M3XQE2_9ACTN</name>
<sequence>MPEIVPLRSGDPHNLGAYRLQGRIGEGGQGVVFLGVGSSGDHVAVKLLRSDLAGDPMMRERFLREVDAAKRVSPFCTAQLIETGVAGDQPYIVSEYIEGDTLQQRVLTSGPLGGPALHRLAIGTATALAAIHQAGVVHRDFKPANVIMGPDGPRVIDFGIAKALDASATQTSRPVGTPAYMAPEQIMGHQVGPPADLFAWACTILYAATGNSPFGSDTLPAVINRILNAAPSTDALQGLLRDVVESCVAKDPRARPTAEQVLLRLLQHSQPNPAMLQEAAAAAGATPPPPNAWAPPHTPYGAPPSVPTKQYTAGVPPQTGSYGMPPINQPLPPPVNQPPPPPYHPQPIHHMGTQVPVQKNSRVGVAAVAVGVAVVVIAAVVVVAMRDNSTVTTGAGSSSSSSVSSEPTTPEPEPSPTATPVRTKLPGLSAYLYEASTDPLALTYYDISDESGKDWINYPRESRDGKFTRSTKYWQQYLSPDGTYAVGRPRNYMSDDYHGVDVITRSTGAVQTLKTVKLPLTYEYGEWSKSSSRLLFTILNPSGENWTVKGFIVIDITTGKTTIRRINDPTIKDGRFYWSPDESGFVISYTDGTTSGLRHYNFQGEVVKTIPGVGVPHNTANGLYSPSGDKFVTKCPDTNAGNCIWDSETGAAQTQFTSDCNTVLGWWDDQHLYCWMSPSSELSKVAIVDLEGDVVRDLIETTDVKRLSPYYVRTGSS</sequence>
<dbReference type="Proteomes" id="UP000377595">
    <property type="component" value="Unassembled WGS sequence"/>
</dbReference>
<keyword evidence="9" id="KW-1185">Reference proteome</keyword>
<keyword evidence="3" id="KW-0418">Kinase</keyword>
<feature type="compositionally biased region" description="Low complexity" evidence="5">
    <location>
        <begin position="390"/>
        <end position="408"/>
    </location>
</feature>
<dbReference type="GO" id="GO:0004674">
    <property type="term" value="F:protein serine/threonine kinase activity"/>
    <property type="evidence" value="ECO:0007669"/>
    <property type="project" value="TreeGrafter"/>
</dbReference>
<keyword evidence="6" id="KW-1133">Transmembrane helix</keyword>
<keyword evidence="2" id="KW-0547">Nucleotide-binding</keyword>
<feature type="domain" description="Protein kinase" evidence="7">
    <location>
        <begin position="18"/>
        <end position="275"/>
    </location>
</feature>
<dbReference type="Gene3D" id="3.30.200.20">
    <property type="entry name" value="Phosphorylase Kinase, domain 1"/>
    <property type="match status" value="1"/>
</dbReference>
<proteinExistence type="predicted"/>
<dbReference type="Pfam" id="PF00069">
    <property type="entry name" value="Pkinase"/>
    <property type="match status" value="1"/>
</dbReference>
<keyword evidence="6" id="KW-0472">Membrane</keyword>
<dbReference type="Gene3D" id="1.10.510.10">
    <property type="entry name" value="Transferase(Phosphotransferase) domain 1"/>
    <property type="match status" value="1"/>
</dbReference>
<organism evidence="8 9">
    <name type="scientific">Acrocarpospora pleiomorpha</name>
    <dbReference type="NCBI Taxonomy" id="90975"/>
    <lineage>
        <taxon>Bacteria</taxon>
        <taxon>Bacillati</taxon>
        <taxon>Actinomycetota</taxon>
        <taxon>Actinomycetes</taxon>
        <taxon>Streptosporangiales</taxon>
        <taxon>Streptosporangiaceae</taxon>
        <taxon>Acrocarpospora</taxon>
    </lineage>
</organism>
<feature type="region of interest" description="Disordered" evidence="5">
    <location>
        <begin position="281"/>
        <end position="319"/>
    </location>
</feature>
<feature type="transmembrane region" description="Helical" evidence="6">
    <location>
        <begin position="363"/>
        <end position="384"/>
    </location>
</feature>
<dbReference type="PANTHER" id="PTHR43289">
    <property type="entry name" value="MITOGEN-ACTIVATED PROTEIN KINASE KINASE KINASE 20-RELATED"/>
    <property type="match status" value="1"/>
</dbReference>
<feature type="region of interest" description="Disordered" evidence="5">
    <location>
        <begin position="390"/>
        <end position="423"/>
    </location>
</feature>
<comment type="caution">
    <text evidence="8">The sequence shown here is derived from an EMBL/GenBank/DDBJ whole genome shotgun (WGS) entry which is preliminary data.</text>
</comment>
<dbReference type="InterPro" id="IPR008271">
    <property type="entry name" value="Ser/Thr_kinase_AS"/>
</dbReference>
<feature type="compositionally biased region" description="Pro residues" evidence="5">
    <location>
        <begin position="286"/>
        <end position="306"/>
    </location>
</feature>
<evidence type="ECO:0000256" key="4">
    <source>
        <dbReference type="ARBA" id="ARBA00022840"/>
    </source>
</evidence>
<evidence type="ECO:0000256" key="5">
    <source>
        <dbReference type="SAM" id="MobiDB-lite"/>
    </source>
</evidence>
<keyword evidence="1" id="KW-0808">Transferase</keyword>
<dbReference type="SUPFAM" id="SSF82171">
    <property type="entry name" value="DPP6 N-terminal domain-like"/>
    <property type="match status" value="1"/>
</dbReference>
<dbReference type="PROSITE" id="PS00108">
    <property type="entry name" value="PROTEIN_KINASE_ST"/>
    <property type="match status" value="1"/>
</dbReference>